<dbReference type="Gene3D" id="3.40.50.720">
    <property type="entry name" value="NAD(P)-binding Rossmann-like Domain"/>
    <property type="match status" value="2"/>
</dbReference>
<evidence type="ECO:0000256" key="10">
    <source>
        <dbReference type="ARBA" id="ARBA00023299"/>
    </source>
</evidence>
<dbReference type="Pfam" id="PF02826">
    <property type="entry name" value="2-Hacid_dh_C"/>
    <property type="match status" value="1"/>
</dbReference>
<dbReference type="Pfam" id="PF00389">
    <property type="entry name" value="2-Hacid_dh"/>
    <property type="match status" value="1"/>
</dbReference>
<dbReference type="NCBIfam" id="NF008759">
    <property type="entry name" value="PRK11790.1"/>
    <property type="match status" value="1"/>
</dbReference>
<reference evidence="17" key="1">
    <citation type="journal article" date="2019" name="Int. J. Syst. Evol. Microbiol.">
        <title>The Global Catalogue of Microorganisms (GCM) 10K type strain sequencing project: providing services to taxonomists for standard genome sequencing and annotation.</title>
        <authorList>
            <consortium name="The Broad Institute Genomics Platform"/>
            <consortium name="The Broad Institute Genome Sequencing Center for Infectious Disease"/>
            <person name="Wu L."/>
            <person name="Ma J."/>
        </authorList>
    </citation>
    <scope>NUCLEOTIDE SEQUENCE [LARGE SCALE GENOMIC DNA]</scope>
    <source>
        <strain evidence="17">JCM 15309</strain>
    </source>
</reference>
<evidence type="ECO:0000256" key="6">
    <source>
        <dbReference type="ARBA" id="ARBA00021582"/>
    </source>
</evidence>
<dbReference type="PANTHER" id="PTHR42789:SF1">
    <property type="entry name" value="D-ISOMER SPECIFIC 2-HYDROXYACID DEHYDROGENASE FAMILY PROTEIN (AFU_ORTHOLOGUE AFUA_6G10090)"/>
    <property type="match status" value="1"/>
</dbReference>
<dbReference type="EC" id="1.1.1.399" evidence="4"/>
<evidence type="ECO:0000256" key="9">
    <source>
        <dbReference type="ARBA" id="ARBA00023027"/>
    </source>
</evidence>
<dbReference type="SUPFAM" id="SSF52283">
    <property type="entry name" value="Formate/glycerate dehydrogenase catalytic domain-like"/>
    <property type="match status" value="1"/>
</dbReference>
<dbReference type="Gene3D" id="3.30.70.260">
    <property type="match status" value="1"/>
</dbReference>
<evidence type="ECO:0000313" key="16">
    <source>
        <dbReference type="EMBL" id="GAA1945181.1"/>
    </source>
</evidence>
<dbReference type="InterPro" id="IPR050857">
    <property type="entry name" value="D-2-hydroxyacid_DH"/>
</dbReference>
<evidence type="ECO:0000256" key="12">
    <source>
        <dbReference type="ARBA" id="ARBA00048126"/>
    </source>
</evidence>
<evidence type="ECO:0000259" key="15">
    <source>
        <dbReference type="PROSITE" id="PS51671"/>
    </source>
</evidence>
<comment type="similarity">
    <text evidence="3 14">Belongs to the D-isomer specific 2-hydroxyacid dehydrogenase family.</text>
</comment>
<dbReference type="EC" id="1.1.1.95" evidence="5"/>
<accession>A0ABP5BHA8</accession>
<name>A0ABP5BHA8_9ACTN</name>
<sequence>MAKALLLENIHPVAVENLEASGFDVELRTASMSEDELAAALPGVTLLGIRSNTHITERVLDSAPDLTAIGCFCIGTNQVDLAAAAGRGIAVFNAPYSNTRSVVELVIAEIISLARRLPEKTQKMHAGIWDKSAKGSHEVRGRTLGIVGYGNIGTQLSNLAEAMGMYVVYYDIADRLAHGNARRMPTMDALLAEADVVSLHVDGRPGNAGIFGDAQFKRMKPRSIFINAARGMVVDTESLREHILAGHIAGAALDVFPIEPKAQGDEFESPLRGLDNVILTPHVGGSTQEAQEDIGYFVSSKLRNFQLQGSTELSVNLPAVQPPALVEGARIGFLHVNVPGVLAEVNNILATEGVNVTGQYLATRGEQGYVVTDVSGHVSEAALEKLQASPHTQWLRGWDA</sequence>
<dbReference type="Pfam" id="PF22629">
    <property type="entry name" value="ACT_AHAS_ss"/>
    <property type="match status" value="1"/>
</dbReference>
<dbReference type="EMBL" id="BAAAPB010000001">
    <property type="protein sequence ID" value="GAA1945181.1"/>
    <property type="molecule type" value="Genomic_DNA"/>
</dbReference>
<evidence type="ECO:0000313" key="17">
    <source>
        <dbReference type="Proteomes" id="UP001500571"/>
    </source>
</evidence>
<dbReference type="CDD" id="cd12176">
    <property type="entry name" value="PGDH_3"/>
    <property type="match status" value="1"/>
</dbReference>
<dbReference type="CDD" id="cd04901">
    <property type="entry name" value="ACT_3PGDH"/>
    <property type="match status" value="1"/>
</dbReference>
<dbReference type="SUPFAM" id="SSF55021">
    <property type="entry name" value="ACT-like"/>
    <property type="match status" value="1"/>
</dbReference>
<evidence type="ECO:0000256" key="11">
    <source>
        <dbReference type="ARBA" id="ARBA00030455"/>
    </source>
</evidence>
<comment type="pathway">
    <text evidence="2">Amino-acid biosynthesis; L-serine biosynthesis; L-serine from 3-phospho-D-glycerate: step 1/3.</text>
</comment>
<gene>
    <name evidence="16" type="primary">serA</name>
    <name evidence="16" type="ORF">GCM10009798_00120</name>
</gene>
<dbReference type="InterPro" id="IPR006140">
    <property type="entry name" value="D-isomer_DH_NAD-bd"/>
</dbReference>
<keyword evidence="17" id="KW-1185">Reference proteome</keyword>
<protein>
    <recommendedName>
        <fullName evidence="6">D-3-phosphoglycerate dehydrogenase</fullName>
        <ecNumber evidence="4">1.1.1.399</ecNumber>
        <ecNumber evidence="5">1.1.1.95</ecNumber>
    </recommendedName>
    <alternativeName>
        <fullName evidence="11">2-oxoglutarate reductase</fullName>
    </alternativeName>
</protein>
<dbReference type="InterPro" id="IPR036291">
    <property type="entry name" value="NAD(P)-bd_dom_sf"/>
</dbReference>
<keyword evidence="9" id="KW-0520">NAD</keyword>
<feature type="domain" description="ACT" evidence="15">
    <location>
        <begin position="330"/>
        <end position="400"/>
    </location>
</feature>
<comment type="caution">
    <text evidence="16">The sequence shown here is derived from an EMBL/GenBank/DDBJ whole genome shotgun (WGS) entry which is preliminary data.</text>
</comment>
<dbReference type="PROSITE" id="PS51671">
    <property type="entry name" value="ACT"/>
    <property type="match status" value="1"/>
</dbReference>
<dbReference type="InterPro" id="IPR045865">
    <property type="entry name" value="ACT-like_dom_sf"/>
</dbReference>
<dbReference type="InterPro" id="IPR006139">
    <property type="entry name" value="D-isomer_2_OHA_DH_cat_dom"/>
</dbReference>
<evidence type="ECO:0000256" key="4">
    <source>
        <dbReference type="ARBA" id="ARBA00013001"/>
    </source>
</evidence>
<evidence type="ECO:0000256" key="7">
    <source>
        <dbReference type="ARBA" id="ARBA00022605"/>
    </source>
</evidence>
<evidence type="ECO:0000256" key="14">
    <source>
        <dbReference type="RuleBase" id="RU003719"/>
    </source>
</evidence>
<dbReference type="SUPFAM" id="SSF51735">
    <property type="entry name" value="NAD(P)-binding Rossmann-fold domains"/>
    <property type="match status" value="1"/>
</dbReference>
<dbReference type="Proteomes" id="UP001500571">
    <property type="component" value="Unassembled WGS sequence"/>
</dbReference>
<evidence type="ECO:0000256" key="5">
    <source>
        <dbReference type="ARBA" id="ARBA00013143"/>
    </source>
</evidence>
<evidence type="ECO:0000256" key="2">
    <source>
        <dbReference type="ARBA" id="ARBA00005216"/>
    </source>
</evidence>
<dbReference type="PANTHER" id="PTHR42789">
    <property type="entry name" value="D-ISOMER SPECIFIC 2-HYDROXYACID DEHYDROGENASE FAMILY PROTEIN (AFU_ORTHOLOGUE AFUA_6G10090)"/>
    <property type="match status" value="1"/>
</dbReference>
<keyword evidence="7" id="KW-0028">Amino-acid biosynthesis</keyword>
<evidence type="ECO:0000256" key="13">
    <source>
        <dbReference type="ARBA" id="ARBA00048731"/>
    </source>
</evidence>
<keyword evidence="8 14" id="KW-0560">Oxidoreductase</keyword>
<comment type="catalytic activity">
    <reaction evidence="13">
        <text>(2R)-3-phosphoglycerate + NAD(+) = 3-phosphooxypyruvate + NADH + H(+)</text>
        <dbReference type="Rhea" id="RHEA:12641"/>
        <dbReference type="ChEBI" id="CHEBI:15378"/>
        <dbReference type="ChEBI" id="CHEBI:18110"/>
        <dbReference type="ChEBI" id="CHEBI:57540"/>
        <dbReference type="ChEBI" id="CHEBI:57945"/>
        <dbReference type="ChEBI" id="CHEBI:58272"/>
        <dbReference type="EC" id="1.1.1.95"/>
    </reaction>
</comment>
<comment type="catalytic activity">
    <reaction evidence="12">
        <text>(R)-2-hydroxyglutarate + NAD(+) = 2-oxoglutarate + NADH + H(+)</text>
        <dbReference type="Rhea" id="RHEA:49612"/>
        <dbReference type="ChEBI" id="CHEBI:15378"/>
        <dbReference type="ChEBI" id="CHEBI:15801"/>
        <dbReference type="ChEBI" id="CHEBI:16810"/>
        <dbReference type="ChEBI" id="CHEBI:57540"/>
        <dbReference type="ChEBI" id="CHEBI:57945"/>
        <dbReference type="EC" id="1.1.1.399"/>
    </reaction>
</comment>
<organism evidence="16 17">
    <name type="scientific">Nocardioides panacihumi</name>
    <dbReference type="NCBI Taxonomy" id="400774"/>
    <lineage>
        <taxon>Bacteria</taxon>
        <taxon>Bacillati</taxon>
        <taxon>Actinomycetota</taxon>
        <taxon>Actinomycetes</taxon>
        <taxon>Propionibacteriales</taxon>
        <taxon>Nocardioidaceae</taxon>
        <taxon>Nocardioides</taxon>
    </lineage>
</organism>
<dbReference type="RefSeq" id="WP_344041119.1">
    <property type="nucleotide sequence ID" value="NZ_BAAAPB010000001.1"/>
</dbReference>
<keyword evidence="10" id="KW-0718">Serine biosynthesis</keyword>
<comment type="function">
    <text evidence="1">Catalyzes the reversible oxidation of 3-phospho-D-glycerate to 3-phosphonooxypyruvate, the first step of the phosphorylated L-serine biosynthesis pathway. Also catalyzes the reversible oxidation of 2-hydroxyglutarate to 2-oxoglutarate.</text>
</comment>
<dbReference type="InterPro" id="IPR054480">
    <property type="entry name" value="AHAS_small-like_ACT"/>
</dbReference>
<evidence type="ECO:0000256" key="3">
    <source>
        <dbReference type="ARBA" id="ARBA00005854"/>
    </source>
</evidence>
<proteinExistence type="inferred from homology"/>
<dbReference type="InterPro" id="IPR002912">
    <property type="entry name" value="ACT_dom"/>
</dbReference>
<dbReference type="PROSITE" id="PS00065">
    <property type="entry name" value="D_2_HYDROXYACID_DH_1"/>
    <property type="match status" value="1"/>
</dbReference>
<evidence type="ECO:0000256" key="8">
    <source>
        <dbReference type="ARBA" id="ARBA00023002"/>
    </source>
</evidence>
<dbReference type="InterPro" id="IPR029752">
    <property type="entry name" value="D-isomer_DH_CS1"/>
</dbReference>
<evidence type="ECO:0000256" key="1">
    <source>
        <dbReference type="ARBA" id="ARBA00003800"/>
    </source>
</evidence>